<comment type="catalytic activity">
    <reaction evidence="2">
        <text>2,5-diamino-6-hydroxy-4-(5-phosphoribosylamino)-pyrimidine + H2O = 2,5,6-triamino-4-hydroxypyrimidine + D-ribose 5-phosphate</text>
        <dbReference type="Rhea" id="RHEA:23436"/>
        <dbReference type="ChEBI" id="CHEBI:15377"/>
        <dbReference type="ChEBI" id="CHEBI:58614"/>
        <dbReference type="ChEBI" id="CHEBI:78346"/>
        <dbReference type="ChEBI" id="CHEBI:137796"/>
    </reaction>
</comment>
<evidence type="ECO:0000256" key="1">
    <source>
        <dbReference type="ARBA" id="ARBA00000022"/>
    </source>
</evidence>
<gene>
    <name evidence="5" type="ORF">I5M27_11280</name>
</gene>
<comment type="catalytic activity">
    <reaction evidence="1">
        <text>5-amino-6-(5-phospho-D-ribosylamino)uracil + H2O = 5,6-diaminouracil + D-ribose 5-phosphate</text>
        <dbReference type="Rhea" id="RHEA:55020"/>
        <dbReference type="ChEBI" id="CHEBI:15377"/>
        <dbReference type="ChEBI" id="CHEBI:46252"/>
        <dbReference type="ChEBI" id="CHEBI:58453"/>
        <dbReference type="ChEBI" id="CHEBI:78346"/>
    </reaction>
</comment>
<dbReference type="RefSeq" id="WP_200506318.1">
    <property type="nucleotide sequence ID" value="NZ_JAEHFX010000005.1"/>
</dbReference>
<name>A0ABS1C2D9_9BACT</name>
<evidence type="ECO:0000259" key="4">
    <source>
        <dbReference type="Pfam" id="PF08719"/>
    </source>
</evidence>
<feature type="region of interest" description="Disordered" evidence="3">
    <location>
        <begin position="245"/>
        <end position="276"/>
    </location>
</feature>
<proteinExistence type="predicted"/>
<dbReference type="InterPro" id="IPR012816">
    <property type="entry name" value="NADAR"/>
</dbReference>
<reference evidence="5 6" key="1">
    <citation type="submission" date="2020-12" db="EMBL/GenBank/DDBJ databases">
        <title>Bacterial novel species Adhaeribacter sp. BT258 isolated from soil.</title>
        <authorList>
            <person name="Jung H.-Y."/>
        </authorList>
    </citation>
    <scope>NUCLEOTIDE SEQUENCE [LARGE SCALE GENOMIC DNA]</scope>
    <source>
        <strain evidence="5 6">BT258</strain>
    </source>
</reference>
<organism evidence="5 6">
    <name type="scientific">Adhaeribacter terrigena</name>
    <dbReference type="NCBI Taxonomy" id="2793070"/>
    <lineage>
        <taxon>Bacteria</taxon>
        <taxon>Pseudomonadati</taxon>
        <taxon>Bacteroidota</taxon>
        <taxon>Cytophagia</taxon>
        <taxon>Cytophagales</taxon>
        <taxon>Hymenobacteraceae</taxon>
        <taxon>Adhaeribacter</taxon>
    </lineage>
</organism>
<dbReference type="Gene3D" id="1.10.357.40">
    <property type="entry name" value="YbiA-like"/>
    <property type="match status" value="1"/>
</dbReference>
<dbReference type="Proteomes" id="UP000644147">
    <property type="component" value="Unassembled WGS sequence"/>
</dbReference>
<dbReference type="Pfam" id="PF08719">
    <property type="entry name" value="NADAR"/>
    <property type="match status" value="1"/>
</dbReference>
<evidence type="ECO:0000313" key="5">
    <source>
        <dbReference type="EMBL" id="MBK0403571.1"/>
    </source>
</evidence>
<feature type="domain" description="NADAR" evidence="4">
    <location>
        <begin position="19"/>
        <end position="163"/>
    </location>
</feature>
<protein>
    <submittedName>
        <fullName evidence="5">NADAR family protein</fullName>
    </submittedName>
</protein>
<dbReference type="InterPro" id="IPR037238">
    <property type="entry name" value="YbiA-like_sf"/>
</dbReference>
<feature type="compositionally biased region" description="Basic residues" evidence="3">
    <location>
        <begin position="253"/>
        <end position="266"/>
    </location>
</feature>
<dbReference type="CDD" id="cd15457">
    <property type="entry name" value="NADAR"/>
    <property type="match status" value="1"/>
</dbReference>
<evidence type="ECO:0000256" key="3">
    <source>
        <dbReference type="SAM" id="MobiDB-lite"/>
    </source>
</evidence>
<evidence type="ECO:0000256" key="2">
    <source>
        <dbReference type="ARBA" id="ARBA00000751"/>
    </source>
</evidence>
<comment type="caution">
    <text evidence="5">The sequence shown here is derived from an EMBL/GenBank/DDBJ whole genome shotgun (WGS) entry which is preliminary data.</text>
</comment>
<sequence>MEARKHEHKIYNASECCVFRKTKELYGGLSNMASGFPLKVNGVHILTSEAIYQACRFPHLPDIQERIIKERSPMSAKMVGKPFRNNSRVDWEDTRIKIMRWSLRVKLAQNFIEFGKLLESTFDKPIVEDSSKDDFWGAIRDKKDEKILKGTNALGRLLMELRQFYNEKRYSYEMFVVEPLNIPNFKLFGQNIETIDERESFISAIKKSTRYFEIENLKTWAPKEKVYPEVENGYTVVKEPEIKQEKKEIKEKTAKKKNTKPTKTKNKHDGQATLPI</sequence>
<dbReference type="NCBIfam" id="TIGR02464">
    <property type="entry name" value="ribofla_fusion"/>
    <property type="match status" value="1"/>
</dbReference>
<dbReference type="EMBL" id="JAEHFX010000005">
    <property type="protein sequence ID" value="MBK0403571.1"/>
    <property type="molecule type" value="Genomic_DNA"/>
</dbReference>
<keyword evidence="6" id="KW-1185">Reference proteome</keyword>
<evidence type="ECO:0000313" key="6">
    <source>
        <dbReference type="Proteomes" id="UP000644147"/>
    </source>
</evidence>
<accession>A0ABS1C2D9</accession>
<dbReference type="SUPFAM" id="SSF143990">
    <property type="entry name" value="YbiA-like"/>
    <property type="match status" value="1"/>
</dbReference>